<name>A0A4D6DWM7_9CAUD</name>
<sequence length="124" mass="14395">METNLEVRVMLSGQVHQDLLKALYNAKNDFLEVRGSGKYFWPNLIKWWKFNGVIRSWKKAWDYDNEALDIISDTQSPECMVEPVNEMNDLLVNYKSDIVGVLSFAYGKDVAIDFFNIYSFGGRI</sequence>
<evidence type="ECO:0000313" key="1">
    <source>
        <dbReference type="EMBL" id="QBZ70733.1"/>
    </source>
</evidence>
<protein>
    <submittedName>
        <fullName evidence="1">Uncharacterized protein</fullName>
    </submittedName>
</protein>
<gene>
    <name evidence="1" type="ORF">pETSU_152</name>
</gene>
<organism evidence="1 2">
    <name type="scientific">Edwardsiella phage pEt-SU</name>
    <dbReference type="NCBI Taxonomy" id="2562142"/>
    <lineage>
        <taxon>Viruses</taxon>
        <taxon>Duplodnaviria</taxon>
        <taxon>Heunggongvirae</taxon>
        <taxon>Uroviricota</taxon>
        <taxon>Caudoviricetes</taxon>
        <taxon>Chimalliviridae</taxon>
        <taxon>Petsuvirus</taxon>
        <taxon>Petsuvirus pEtSU</taxon>
    </lineage>
</organism>
<accession>A0A4D6DWM7</accession>
<reference evidence="1 2" key="1">
    <citation type="submission" date="2019-03" db="EMBL/GenBank/DDBJ databases">
        <authorList>
            <person name="Kim S.G."/>
            <person name="Park S.C."/>
        </authorList>
    </citation>
    <scope>NUCLEOTIDE SEQUENCE [LARGE SCALE GENOMIC DNA]</scope>
</reference>
<keyword evidence="2" id="KW-1185">Reference proteome</keyword>
<dbReference type="EMBL" id="MK689364">
    <property type="protein sequence ID" value="QBZ70733.1"/>
    <property type="molecule type" value="Genomic_DNA"/>
</dbReference>
<evidence type="ECO:0000313" key="2">
    <source>
        <dbReference type="Proteomes" id="UP000297195"/>
    </source>
</evidence>
<proteinExistence type="predicted"/>
<dbReference type="Proteomes" id="UP000297195">
    <property type="component" value="Segment"/>
</dbReference>